<dbReference type="SUPFAM" id="SSF54631">
    <property type="entry name" value="CBS-domain pair"/>
    <property type="match status" value="1"/>
</dbReference>
<dbReference type="InterPro" id="IPR002550">
    <property type="entry name" value="CNNM"/>
</dbReference>
<keyword evidence="1" id="KW-0677">Repeat</keyword>
<keyword evidence="2 3" id="KW-0472">Membrane</keyword>
<gene>
    <name evidence="5" type="ORF">MGAL_10B027479</name>
</gene>
<feature type="transmembrane region" description="Helical" evidence="3">
    <location>
        <begin position="119"/>
        <end position="137"/>
    </location>
</feature>
<organism evidence="5 6">
    <name type="scientific">Mytilus galloprovincialis</name>
    <name type="common">Mediterranean mussel</name>
    <dbReference type="NCBI Taxonomy" id="29158"/>
    <lineage>
        <taxon>Eukaryota</taxon>
        <taxon>Metazoa</taxon>
        <taxon>Spiralia</taxon>
        <taxon>Lophotrochozoa</taxon>
        <taxon>Mollusca</taxon>
        <taxon>Bivalvia</taxon>
        <taxon>Autobranchia</taxon>
        <taxon>Pteriomorphia</taxon>
        <taxon>Mytilida</taxon>
        <taxon>Mytiloidea</taxon>
        <taxon>Mytilidae</taxon>
        <taxon>Mytilinae</taxon>
        <taxon>Mytilus</taxon>
    </lineage>
</organism>
<evidence type="ECO:0000313" key="6">
    <source>
        <dbReference type="Proteomes" id="UP000596742"/>
    </source>
</evidence>
<dbReference type="GO" id="GO:0005737">
    <property type="term" value="C:cytoplasm"/>
    <property type="evidence" value="ECO:0007669"/>
    <property type="project" value="TreeGrafter"/>
</dbReference>
<feature type="transmembrane region" description="Helical" evidence="3">
    <location>
        <begin position="34"/>
        <end position="61"/>
    </location>
</feature>
<accession>A0A8B6DZ53</accession>
<keyword evidence="2 3" id="KW-0812">Transmembrane</keyword>
<protein>
    <submittedName>
        <fullName evidence="5">Metal transporter CNNM</fullName>
    </submittedName>
</protein>
<evidence type="ECO:0000313" key="5">
    <source>
        <dbReference type="EMBL" id="VDI26323.1"/>
    </source>
</evidence>
<feature type="transmembrane region" description="Helical" evidence="3">
    <location>
        <begin position="149"/>
        <end position="171"/>
    </location>
</feature>
<sequence>MSFVNCTIIDKDTIHCNNVTFKAENMLTYEDKGFWIYLGIYVALVLFAGLMSGLTMGLLSLDLMTLKIMRDGGSPKEKKQAQKILPLVERHHLLLVTLLLANAAAVESMPIFLDRVSSPVIAILVSVTAVLIFGEVVPQAVCTRHGVAIGAALSPVVYLLIGMFCIISWPLSKLLDCLLGKDHGTFYRRAELKVLVDLHSSSSPNIVNGSDHEGEESLTVDEVLIIKGALDMKHKTVEDAMLPLDDVYMLDINSQMDHKTMKNIVDMSHSRLPVYEDDRTNIISVLIVKTLICLDPEDCTPVRTLLHSNSVGSVIYVDDDMPLYDLLNLFQTGKGLCSFY</sequence>
<evidence type="ECO:0000259" key="4">
    <source>
        <dbReference type="PROSITE" id="PS51846"/>
    </source>
</evidence>
<dbReference type="GO" id="GO:0016020">
    <property type="term" value="C:membrane"/>
    <property type="evidence" value="ECO:0007669"/>
    <property type="project" value="UniProtKB-UniRule"/>
</dbReference>
<proteinExistence type="predicted"/>
<evidence type="ECO:0000256" key="3">
    <source>
        <dbReference type="SAM" id="Phobius"/>
    </source>
</evidence>
<dbReference type="GO" id="GO:0010960">
    <property type="term" value="P:magnesium ion homeostasis"/>
    <property type="evidence" value="ECO:0007669"/>
    <property type="project" value="InterPro"/>
</dbReference>
<dbReference type="Proteomes" id="UP000596742">
    <property type="component" value="Unassembled WGS sequence"/>
</dbReference>
<keyword evidence="2 3" id="KW-1133">Transmembrane helix</keyword>
<dbReference type="PANTHER" id="PTHR12064">
    <property type="entry name" value="METAL TRANSPORTER CNNM"/>
    <property type="match status" value="1"/>
</dbReference>
<dbReference type="PROSITE" id="PS51846">
    <property type="entry name" value="CNNM"/>
    <property type="match status" value="1"/>
</dbReference>
<dbReference type="Pfam" id="PF01595">
    <property type="entry name" value="CNNM"/>
    <property type="match status" value="1"/>
</dbReference>
<feature type="domain" description="CNNM transmembrane" evidence="4">
    <location>
        <begin position="30"/>
        <end position="211"/>
    </location>
</feature>
<dbReference type="AlphaFoldDB" id="A0A8B6DZ53"/>
<name>A0A8B6DZ53_MYTGA</name>
<evidence type="ECO:0000256" key="1">
    <source>
        <dbReference type="ARBA" id="ARBA00022737"/>
    </source>
</evidence>
<dbReference type="GO" id="GO:0030026">
    <property type="term" value="P:intracellular manganese ion homeostasis"/>
    <property type="evidence" value="ECO:0007669"/>
    <property type="project" value="TreeGrafter"/>
</dbReference>
<dbReference type="EMBL" id="UYJE01004235">
    <property type="protein sequence ID" value="VDI26323.1"/>
    <property type="molecule type" value="Genomic_DNA"/>
</dbReference>
<keyword evidence="6" id="KW-1185">Reference proteome</keyword>
<dbReference type="InterPro" id="IPR046342">
    <property type="entry name" value="CBS_dom_sf"/>
</dbReference>
<reference evidence="5" key="1">
    <citation type="submission" date="2018-11" db="EMBL/GenBank/DDBJ databases">
        <authorList>
            <person name="Alioto T."/>
            <person name="Alioto T."/>
        </authorList>
    </citation>
    <scope>NUCLEOTIDE SEQUENCE</scope>
</reference>
<dbReference type="Gene3D" id="3.10.580.10">
    <property type="entry name" value="CBS-domain"/>
    <property type="match status" value="1"/>
</dbReference>
<comment type="caution">
    <text evidence="5">The sequence shown here is derived from an EMBL/GenBank/DDBJ whole genome shotgun (WGS) entry which is preliminary data.</text>
</comment>
<dbReference type="InterPro" id="IPR045095">
    <property type="entry name" value="ACDP"/>
</dbReference>
<dbReference type="OrthoDB" id="5353557at2759"/>
<evidence type="ECO:0000256" key="2">
    <source>
        <dbReference type="PROSITE-ProRule" id="PRU01193"/>
    </source>
</evidence>
<dbReference type="PANTHER" id="PTHR12064:SF97">
    <property type="entry name" value="METAL TRANSPORTER CNNM-5"/>
    <property type="match status" value="1"/>
</dbReference>